<keyword evidence="8" id="KW-1185">Reference proteome</keyword>
<dbReference type="AlphaFoldDB" id="A0ABD2QI19"/>
<feature type="compositionally biased region" description="Polar residues" evidence="5">
    <location>
        <begin position="256"/>
        <end position="265"/>
    </location>
</feature>
<keyword evidence="4 6" id="KW-0472">Membrane</keyword>
<feature type="transmembrane region" description="Helical" evidence="6">
    <location>
        <begin position="126"/>
        <end position="148"/>
    </location>
</feature>
<evidence type="ECO:0000313" key="8">
    <source>
        <dbReference type="Proteomes" id="UP001626550"/>
    </source>
</evidence>
<evidence type="ECO:0000256" key="4">
    <source>
        <dbReference type="ARBA" id="ARBA00023136"/>
    </source>
</evidence>
<proteinExistence type="predicted"/>
<name>A0ABD2QI19_9PLAT</name>
<organism evidence="7 8">
    <name type="scientific">Cichlidogyrus casuarinus</name>
    <dbReference type="NCBI Taxonomy" id="1844966"/>
    <lineage>
        <taxon>Eukaryota</taxon>
        <taxon>Metazoa</taxon>
        <taxon>Spiralia</taxon>
        <taxon>Lophotrochozoa</taxon>
        <taxon>Platyhelminthes</taxon>
        <taxon>Monogenea</taxon>
        <taxon>Monopisthocotylea</taxon>
        <taxon>Dactylogyridea</taxon>
        <taxon>Ancyrocephalidae</taxon>
        <taxon>Cichlidogyrus</taxon>
    </lineage>
</organism>
<feature type="transmembrane region" description="Helical" evidence="6">
    <location>
        <begin position="91"/>
        <end position="114"/>
    </location>
</feature>
<feature type="transmembrane region" description="Helical" evidence="6">
    <location>
        <begin position="12"/>
        <end position="34"/>
    </location>
</feature>
<evidence type="ECO:0000256" key="3">
    <source>
        <dbReference type="ARBA" id="ARBA00022989"/>
    </source>
</evidence>
<comment type="subcellular location">
    <subcellularLocation>
        <location evidence="1">Membrane</location>
        <topology evidence="1">Multi-pass membrane protein</topology>
    </subcellularLocation>
</comment>
<dbReference type="InterPro" id="IPR004031">
    <property type="entry name" value="PMP22/EMP/MP20/Claudin"/>
</dbReference>
<evidence type="ECO:0000313" key="7">
    <source>
        <dbReference type="EMBL" id="KAL3319174.1"/>
    </source>
</evidence>
<reference evidence="7 8" key="1">
    <citation type="submission" date="2024-11" db="EMBL/GenBank/DDBJ databases">
        <title>Adaptive evolution of stress response genes in parasites aligns with host niche diversity.</title>
        <authorList>
            <person name="Hahn C."/>
            <person name="Resl P."/>
        </authorList>
    </citation>
    <scope>NUCLEOTIDE SEQUENCE [LARGE SCALE GENOMIC DNA]</scope>
    <source>
        <strain evidence="7">EGGRZ-B1_66</strain>
        <tissue evidence="7">Body</tissue>
    </source>
</reference>
<evidence type="ECO:0000256" key="1">
    <source>
        <dbReference type="ARBA" id="ARBA00004141"/>
    </source>
</evidence>
<feature type="transmembrane region" description="Helical" evidence="6">
    <location>
        <begin position="40"/>
        <end position="59"/>
    </location>
</feature>
<dbReference type="PANTHER" id="PTHR21284:SF12">
    <property type="entry name" value="EG:80H7.2 PROTEIN"/>
    <property type="match status" value="1"/>
</dbReference>
<keyword evidence="2 6" id="KW-0812">Transmembrane</keyword>
<dbReference type="PANTHER" id="PTHR21284">
    <property type="entry name" value="EG:80H7.2 PROTEIN"/>
    <property type="match status" value="1"/>
</dbReference>
<dbReference type="EMBL" id="JBJKFK010000164">
    <property type="protein sequence ID" value="KAL3319174.1"/>
    <property type="molecule type" value="Genomic_DNA"/>
</dbReference>
<evidence type="ECO:0000256" key="2">
    <source>
        <dbReference type="ARBA" id="ARBA00022692"/>
    </source>
</evidence>
<feature type="region of interest" description="Disordered" evidence="5">
    <location>
        <begin position="256"/>
        <end position="281"/>
    </location>
</feature>
<comment type="caution">
    <text evidence="7">The sequence shown here is derived from an EMBL/GenBank/DDBJ whole genome shotgun (WGS) entry which is preliminary data.</text>
</comment>
<gene>
    <name evidence="7" type="ORF">Ciccas_002164</name>
</gene>
<dbReference type="Pfam" id="PF13903">
    <property type="entry name" value="Claudin_2"/>
    <property type="match status" value="1"/>
</dbReference>
<feature type="region of interest" description="Disordered" evidence="5">
    <location>
        <begin position="226"/>
        <end position="245"/>
    </location>
</feature>
<evidence type="ECO:0000256" key="6">
    <source>
        <dbReference type="SAM" id="Phobius"/>
    </source>
</evidence>
<protein>
    <submittedName>
        <fullName evidence="7">Uncharacterized protein</fullName>
    </submittedName>
</protein>
<sequence length="281" mass="32058">MKHAKRDPAFTAGLVLTILATAANFISFVSPYWIQSKPNAQSLFLNIGLWTACFTGYMLPNRYDKAYFGCWYIYYIEYDDIRAWINPAWLYAMQVLTSLGMLTHTTLCYVMICMACQTIQWDSLKFLRLIILGHFFTGLTNICAIVAFTVSSYDSRWMPFPQLNMLSWGYGFAYISLILSTAALIALIVLFLRIEPQKAEQELDSAYAKGQNEQVRTGEMELLPKYRPEWRSPPNSPEDVYSQQYVNDQKRLISPTGSEIYSGQGRQDGVYLGPPPSDLSV</sequence>
<evidence type="ECO:0000256" key="5">
    <source>
        <dbReference type="SAM" id="MobiDB-lite"/>
    </source>
</evidence>
<dbReference type="Gene3D" id="1.20.140.150">
    <property type="match status" value="1"/>
</dbReference>
<keyword evidence="3 6" id="KW-1133">Transmembrane helix</keyword>
<accession>A0ABD2QI19</accession>
<feature type="transmembrane region" description="Helical" evidence="6">
    <location>
        <begin position="168"/>
        <end position="192"/>
    </location>
</feature>
<dbReference type="Proteomes" id="UP001626550">
    <property type="component" value="Unassembled WGS sequence"/>
</dbReference>
<dbReference type="GO" id="GO:0016020">
    <property type="term" value="C:membrane"/>
    <property type="evidence" value="ECO:0007669"/>
    <property type="project" value="UniProtKB-SubCell"/>
</dbReference>